<dbReference type="Proteomes" id="UP000051302">
    <property type="component" value="Unassembled WGS sequence"/>
</dbReference>
<sequence>MKISADTIEVIECFLRRYEKDYIFFTSSFYFENISQLNLRKLLVDKIIDNAEFLNEDLSAYILDLSTWFKSREDNFDELQRNYNFRYRIKKFEVVIEKLNHNLNSHKYVSKILNDLFGERIILDNVIHKEQEIKKLLDNLKEESIIYRYYYRSDGNYHAFHCYLQDTNNHLPWEFQIWDSSNAVANYLEHDRHERERKEKG</sequence>
<name>A0A0R1WID8_9LACO</name>
<protein>
    <submittedName>
        <fullName evidence="1">Uncharacterized protein</fullName>
    </submittedName>
</protein>
<keyword evidence="2" id="KW-1185">Reference proteome</keyword>
<gene>
    <name evidence="1" type="ORF">FD31_GL000451</name>
</gene>
<accession>A0A0R1WID8</accession>
<evidence type="ECO:0000313" key="2">
    <source>
        <dbReference type="Proteomes" id="UP000051302"/>
    </source>
</evidence>
<dbReference type="SUPFAM" id="SSF81301">
    <property type="entry name" value="Nucleotidyltransferase"/>
    <property type="match status" value="1"/>
</dbReference>
<dbReference type="AlphaFoldDB" id="A0A0R1WID8"/>
<dbReference type="InterPro" id="IPR043519">
    <property type="entry name" value="NT_sf"/>
</dbReference>
<dbReference type="RefSeq" id="WP_057892027.1">
    <property type="nucleotide sequence ID" value="NZ_AZFV01000012.1"/>
</dbReference>
<dbReference type="UniPathway" id="UPA00908">
    <property type="reaction ID" value="UER00884"/>
</dbReference>
<evidence type="ECO:0000313" key="1">
    <source>
        <dbReference type="EMBL" id="KRM17205.1"/>
    </source>
</evidence>
<dbReference type="GO" id="GO:0015970">
    <property type="term" value="P:guanosine tetraphosphate biosynthetic process"/>
    <property type="evidence" value="ECO:0007669"/>
    <property type="project" value="UniProtKB-UniPathway"/>
</dbReference>
<comment type="caution">
    <text evidence="1">The sequence shown here is derived from an EMBL/GenBank/DDBJ whole genome shotgun (WGS) entry which is preliminary data.</text>
</comment>
<dbReference type="STRING" id="1423774.FD31_GL000451"/>
<organism evidence="1 2">
    <name type="scientific">Companilactobacillus nantensis DSM 16982</name>
    <dbReference type="NCBI Taxonomy" id="1423774"/>
    <lineage>
        <taxon>Bacteria</taxon>
        <taxon>Bacillati</taxon>
        <taxon>Bacillota</taxon>
        <taxon>Bacilli</taxon>
        <taxon>Lactobacillales</taxon>
        <taxon>Lactobacillaceae</taxon>
        <taxon>Companilactobacillus</taxon>
    </lineage>
</organism>
<dbReference type="EMBL" id="AZFV01000012">
    <property type="protein sequence ID" value="KRM17205.1"/>
    <property type="molecule type" value="Genomic_DNA"/>
</dbReference>
<dbReference type="Gene3D" id="3.30.460.10">
    <property type="entry name" value="Beta Polymerase, domain 2"/>
    <property type="match status" value="1"/>
</dbReference>
<dbReference type="PATRIC" id="fig|1423774.3.peg.461"/>
<proteinExistence type="predicted"/>
<reference evidence="1 2" key="1">
    <citation type="journal article" date="2015" name="Genome Announc.">
        <title>Expanding the biotechnology potential of lactobacilli through comparative genomics of 213 strains and associated genera.</title>
        <authorList>
            <person name="Sun Z."/>
            <person name="Harris H.M."/>
            <person name="McCann A."/>
            <person name="Guo C."/>
            <person name="Argimon S."/>
            <person name="Zhang W."/>
            <person name="Yang X."/>
            <person name="Jeffery I.B."/>
            <person name="Cooney J.C."/>
            <person name="Kagawa T.F."/>
            <person name="Liu W."/>
            <person name="Song Y."/>
            <person name="Salvetti E."/>
            <person name="Wrobel A."/>
            <person name="Rasinkangas P."/>
            <person name="Parkhill J."/>
            <person name="Rea M.C."/>
            <person name="O'Sullivan O."/>
            <person name="Ritari J."/>
            <person name="Douillard F.P."/>
            <person name="Paul Ross R."/>
            <person name="Yang R."/>
            <person name="Briner A.E."/>
            <person name="Felis G.E."/>
            <person name="de Vos W.M."/>
            <person name="Barrangou R."/>
            <person name="Klaenhammer T.R."/>
            <person name="Caufield P.W."/>
            <person name="Cui Y."/>
            <person name="Zhang H."/>
            <person name="O'Toole P.W."/>
        </authorList>
    </citation>
    <scope>NUCLEOTIDE SEQUENCE [LARGE SCALE GENOMIC DNA]</scope>
    <source>
        <strain evidence="1 2">DSM 16982</strain>
    </source>
</reference>